<evidence type="ECO:0000313" key="2">
    <source>
        <dbReference type="Proteomes" id="UP001178288"/>
    </source>
</evidence>
<keyword evidence="2" id="KW-1185">Reference proteome</keyword>
<dbReference type="AlphaFoldDB" id="A0AA95MNU5"/>
<proteinExistence type="predicted"/>
<evidence type="ECO:0000313" key="1">
    <source>
        <dbReference type="EMBL" id="WHY87166.1"/>
    </source>
</evidence>
<gene>
    <name evidence="1" type="ORF">QNH39_04700</name>
</gene>
<dbReference type="KEGG" id="nnv:QNH39_04700"/>
<dbReference type="Proteomes" id="UP001178288">
    <property type="component" value="Chromosome"/>
</dbReference>
<sequence length="77" mass="8958">MYWSNNPELFVSQSANQTISEAEKAMGKIRSEKLKRIAEMINGFRFLSQNVNLQLKLYSKMYIKLHHNLCCGAFCLQ</sequence>
<dbReference type="RefSeq" id="WP_066083129.1">
    <property type="nucleotide sequence ID" value="NZ_CP126114.1"/>
</dbReference>
<accession>A0AA95MNU5</accession>
<reference evidence="1" key="1">
    <citation type="submission" date="2023-05" db="EMBL/GenBank/DDBJ databases">
        <title>Comparative genomics of Bacillaceae isolates and their secondary metabolite potential.</title>
        <authorList>
            <person name="Song L."/>
            <person name="Nielsen L.J."/>
            <person name="Mohite O."/>
            <person name="Xu X."/>
            <person name="Weber T."/>
            <person name="Kovacs A.T."/>
        </authorList>
    </citation>
    <scope>NUCLEOTIDE SEQUENCE</scope>
    <source>
        <strain evidence="1">XLM17</strain>
    </source>
</reference>
<name>A0AA95MNU5_9BACI</name>
<dbReference type="EMBL" id="CP126114">
    <property type="protein sequence ID" value="WHY87166.1"/>
    <property type="molecule type" value="Genomic_DNA"/>
</dbReference>
<organism evidence="1 2">
    <name type="scientific">Neobacillus novalis</name>
    <dbReference type="NCBI Taxonomy" id="220687"/>
    <lineage>
        <taxon>Bacteria</taxon>
        <taxon>Bacillati</taxon>
        <taxon>Bacillota</taxon>
        <taxon>Bacilli</taxon>
        <taxon>Bacillales</taxon>
        <taxon>Bacillaceae</taxon>
        <taxon>Neobacillus</taxon>
    </lineage>
</organism>
<protein>
    <submittedName>
        <fullName evidence="1">Uncharacterized protein</fullName>
    </submittedName>
</protein>